<dbReference type="GO" id="GO:0005506">
    <property type="term" value="F:iron ion binding"/>
    <property type="evidence" value="ECO:0007669"/>
    <property type="project" value="UniProtKB-UniRule"/>
</dbReference>
<dbReference type="RefSeq" id="WP_159460365.1">
    <property type="nucleotide sequence ID" value="NZ_FWZX01000040.1"/>
</dbReference>
<dbReference type="InterPro" id="IPR044862">
    <property type="entry name" value="Pro_4_hyd_alph_FE2OG_OXY"/>
</dbReference>
<evidence type="ECO:0000259" key="8">
    <source>
        <dbReference type="PROSITE" id="PS51471"/>
    </source>
</evidence>
<feature type="binding site" evidence="7">
    <location>
        <position position="167"/>
    </location>
    <ligand>
        <name>2-oxoglutarate</name>
        <dbReference type="ChEBI" id="CHEBI:16810"/>
    </ligand>
</feature>
<dbReference type="GO" id="GO:0016706">
    <property type="term" value="F:2-oxoglutarate-dependent dioxygenase activity"/>
    <property type="evidence" value="ECO:0007669"/>
    <property type="project" value="UniProtKB-UniRule"/>
</dbReference>
<comment type="cofactor">
    <cofactor evidence="7">
        <name>Fe(2+)</name>
        <dbReference type="ChEBI" id="CHEBI:29033"/>
    </cofactor>
    <text evidence="7">Binds 1 Fe(2+) ion per subunit.</text>
</comment>
<keyword evidence="4 7" id="KW-0223">Dioxygenase</keyword>
<evidence type="ECO:0000256" key="5">
    <source>
        <dbReference type="ARBA" id="ARBA00023002"/>
    </source>
</evidence>
<evidence type="ECO:0000256" key="3">
    <source>
        <dbReference type="ARBA" id="ARBA00022896"/>
    </source>
</evidence>
<evidence type="ECO:0000256" key="6">
    <source>
        <dbReference type="ARBA" id="ARBA00023004"/>
    </source>
</evidence>
<dbReference type="GO" id="GO:0006879">
    <property type="term" value="P:intracellular iron ion homeostasis"/>
    <property type="evidence" value="ECO:0007669"/>
    <property type="project" value="TreeGrafter"/>
</dbReference>
<keyword evidence="10" id="KW-1185">Reference proteome</keyword>
<dbReference type="InterPro" id="IPR023550">
    <property type="entry name" value="PKHD_hydroxylase"/>
</dbReference>
<keyword evidence="2 7" id="KW-0479">Metal-binding</keyword>
<sequence length="227" mass="25399">MLFCLPKLLSDEELARIRGLLDAASFVDGRQTVGMAIKQRKRNREVVARSAEREQIDAIVRAAVTRSNDFQLIALPSLIGPFLFSSYGPGEFYGDHSDNVMMSGPPHRFRADLSMTVFLNEPDSYQGGELVLDTDMRPQPIKLQAGAAALYPTTVLHRVNPVTAGERRVALCWIQSTVRAAAHRQVLIDLSQSLDFFMKATKEGLEHPQAIRLQKVYSNLMQMWGEP</sequence>
<evidence type="ECO:0000256" key="7">
    <source>
        <dbReference type="HAMAP-Rule" id="MF_00657"/>
    </source>
</evidence>
<proteinExistence type="inferred from homology"/>
<dbReference type="NCBIfam" id="NF003974">
    <property type="entry name" value="PRK05467.1-3"/>
    <property type="match status" value="1"/>
</dbReference>
<dbReference type="Gene3D" id="2.60.120.620">
    <property type="entry name" value="q2cbj1_9rhob like domain"/>
    <property type="match status" value="1"/>
</dbReference>
<dbReference type="Proteomes" id="UP000192917">
    <property type="component" value="Unassembled WGS sequence"/>
</dbReference>
<feature type="binding site" evidence="7">
    <location>
        <position position="96"/>
    </location>
    <ligand>
        <name>Fe cation</name>
        <dbReference type="ChEBI" id="CHEBI:24875"/>
    </ligand>
</feature>
<evidence type="ECO:0000256" key="1">
    <source>
        <dbReference type="ARBA" id="ARBA00001961"/>
    </source>
</evidence>
<dbReference type="SMART" id="SM00702">
    <property type="entry name" value="P4Hc"/>
    <property type="match status" value="1"/>
</dbReference>
<dbReference type="PROSITE" id="PS51471">
    <property type="entry name" value="FE2OG_OXY"/>
    <property type="match status" value="1"/>
</dbReference>
<evidence type="ECO:0000313" key="9">
    <source>
        <dbReference type="EMBL" id="SMF79828.1"/>
    </source>
</evidence>
<dbReference type="GO" id="GO:0006974">
    <property type="term" value="P:DNA damage response"/>
    <property type="evidence" value="ECO:0007669"/>
    <property type="project" value="TreeGrafter"/>
</dbReference>
<organism evidence="9 10">
    <name type="scientific">Tistlia consotensis USBA 355</name>
    <dbReference type="NCBI Taxonomy" id="560819"/>
    <lineage>
        <taxon>Bacteria</taxon>
        <taxon>Pseudomonadati</taxon>
        <taxon>Pseudomonadota</taxon>
        <taxon>Alphaproteobacteria</taxon>
        <taxon>Rhodospirillales</taxon>
        <taxon>Rhodovibrionaceae</taxon>
        <taxon>Tistlia</taxon>
    </lineage>
</organism>
<dbReference type="InterPro" id="IPR006620">
    <property type="entry name" value="Pro_4_hyd_alph"/>
</dbReference>
<dbReference type="InterPro" id="IPR005123">
    <property type="entry name" value="Oxoglu/Fe-dep_dioxygenase_dom"/>
</dbReference>
<reference evidence="9 10" key="1">
    <citation type="submission" date="2017-04" db="EMBL/GenBank/DDBJ databases">
        <authorList>
            <person name="Afonso C.L."/>
            <person name="Miller P.J."/>
            <person name="Scott M.A."/>
            <person name="Spackman E."/>
            <person name="Goraichik I."/>
            <person name="Dimitrov K.M."/>
            <person name="Suarez D.L."/>
            <person name="Swayne D.E."/>
        </authorList>
    </citation>
    <scope>NUCLEOTIDE SEQUENCE [LARGE SCALE GENOMIC DNA]</scope>
    <source>
        <strain evidence="9 10">USBA 355</strain>
    </source>
</reference>
<dbReference type="PANTHER" id="PTHR41536:SF1">
    <property type="entry name" value="PKHD-TYPE HYDROXYLASE YBIX"/>
    <property type="match status" value="1"/>
</dbReference>
<evidence type="ECO:0000313" key="10">
    <source>
        <dbReference type="Proteomes" id="UP000192917"/>
    </source>
</evidence>
<dbReference type="AlphaFoldDB" id="A0A1Y6CU75"/>
<gene>
    <name evidence="9" type="ORF">SAMN05428998_14038</name>
</gene>
<dbReference type="GO" id="GO:0031418">
    <property type="term" value="F:L-ascorbic acid binding"/>
    <property type="evidence" value="ECO:0007669"/>
    <property type="project" value="UniProtKB-KW"/>
</dbReference>
<dbReference type="Pfam" id="PF13640">
    <property type="entry name" value="2OG-FeII_Oxy_3"/>
    <property type="match status" value="1"/>
</dbReference>
<dbReference type="EMBL" id="FWZX01000040">
    <property type="protein sequence ID" value="SMF79828.1"/>
    <property type="molecule type" value="Genomic_DNA"/>
</dbReference>
<accession>A0A1Y6CU75</accession>
<feature type="binding site" evidence="7">
    <location>
        <position position="98"/>
    </location>
    <ligand>
        <name>Fe cation</name>
        <dbReference type="ChEBI" id="CHEBI:24875"/>
    </ligand>
</feature>
<keyword evidence="6 7" id="KW-0408">Iron</keyword>
<keyword evidence="3 7" id="KW-0847">Vitamin C</keyword>
<dbReference type="NCBIfam" id="NF003975">
    <property type="entry name" value="PRK05467.1-4"/>
    <property type="match status" value="1"/>
</dbReference>
<dbReference type="PANTHER" id="PTHR41536">
    <property type="entry name" value="PKHD-TYPE HYDROXYLASE YBIX"/>
    <property type="match status" value="1"/>
</dbReference>
<dbReference type="STRING" id="560819.SAMN05428998_14038"/>
<feature type="domain" description="Fe2OG dioxygenase" evidence="8">
    <location>
        <begin position="77"/>
        <end position="176"/>
    </location>
</feature>
<feature type="binding site" evidence="7">
    <location>
        <position position="157"/>
    </location>
    <ligand>
        <name>Fe cation</name>
        <dbReference type="ChEBI" id="CHEBI:24875"/>
    </ligand>
</feature>
<protein>
    <submittedName>
        <fullName evidence="9">PKHD-type hydroxylase</fullName>
    </submittedName>
</protein>
<evidence type="ECO:0000256" key="2">
    <source>
        <dbReference type="ARBA" id="ARBA00022723"/>
    </source>
</evidence>
<dbReference type="Gene3D" id="4.10.860.20">
    <property type="entry name" value="Rabenosyn, Rab binding domain"/>
    <property type="match status" value="1"/>
</dbReference>
<evidence type="ECO:0000256" key="4">
    <source>
        <dbReference type="ARBA" id="ARBA00022964"/>
    </source>
</evidence>
<comment type="cofactor">
    <cofactor evidence="1 7">
        <name>L-ascorbate</name>
        <dbReference type="ChEBI" id="CHEBI:38290"/>
    </cofactor>
</comment>
<dbReference type="HAMAP" id="MF_00657">
    <property type="entry name" value="Hydroxyl_YbiX"/>
    <property type="match status" value="1"/>
</dbReference>
<name>A0A1Y6CU75_9PROT</name>
<keyword evidence="5 7" id="KW-0560">Oxidoreductase</keyword>